<dbReference type="PANTHER" id="PTHR42711:SF5">
    <property type="entry name" value="ABC TRANSPORTER ATP-BINDING PROTEIN NATA"/>
    <property type="match status" value="1"/>
</dbReference>
<dbReference type="Gene3D" id="3.40.50.300">
    <property type="entry name" value="P-loop containing nucleotide triphosphate hydrolases"/>
    <property type="match status" value="1"/>
</dbReference>
<dbReference type="RefSeq" id="WP_145226991.1">
    <property type="nucleotide sequence ID" value="NZ_VIVQ01000001.1"/>
</dbReference>
<comment type="caution">
    <text evidence="8">The sequence shown here is derived from an EMBL/GenBank/DDBJ whole genome shotgun (WGS) entry which is preliminary data.</text>
</comment>
<dbReference type="InterPro" id="IPR003593">
    <property type="entry name" value="AAA+_ATPase"/>
</dbReference>
<name>A0A561EAX6_9MICO</name>
<dbReference type="Pfam" id="PF00005">
    <property type="entry name" value="ABC_tran"/>
    <property type="match status" value="1"/>
</dbReference>
<dbReference type="GO" id="GO:0005886">
    <property type="term" value="C:plasma membrane"/>
    <property type="evidence" value="ECO:0007669"/>
    <property type="project" value="UniProtKB-SubCell"/>
</dbReference>
<keyword evidence="9" id="KW-1185">Reference proteome</keyword>
<dbReference type="CDD" id="cd03230">
    <property type="entry name" value="ABC_DR_subfamily_A"/>
    <property type="match status" value="1"/>
</dbReference>
<dbReference type="SMART" id="SM00382">
    <property type="entry name" value="AAA"/>
    <property type="match status" value="1"/>
</dbReference>
<dbReference type="PROSITE" id="PS00211">
    <property type="entry name" value="ABC_TRANSPORTER_1"/>
    <property type="match status" value="1"/>
</dbReference>
<comment type="similarity">
    <text evidence="2">Belongs to the ABC transporter superfamily.</text>
</comment>
<dbReference type="InterPro" id="IPR027417">
    <property type="entry name" value="P-loop_NTPase"/>
</dbReference>
<evidence type="ECO:0000256" key="2">
    <source>
        <dbReference type="ARBA" id="ARBA00005417"/>
    </source>
</evidence>
<sequence>MADRPDGDLQKAPTSSAVPAIEIEGLVKSFGTHRALDGMNLRVPQGQIAGFLGPNGAGKSTAIRVLLGLVHRDAGTVRILGADPVRDAAAVHRRLAYVPGDVALWPRLTGGECIDLLLGMRHVRRDQTAVSHLLERFELDPTRRISTYSKGNRQKVVLVAAFAAPTELIILDEPTSGLDPVMENVFADCVREAAAAGASVLLSSHILSEVEKLCDTVTIIRAGKTVEAGELARLRHVSTVRVEAEIRGDPSPLDGTDGVSDFVVGPASDPANHRVSFSVTRAMLGPTVAALASAGVVDLSVTQPTLEELFLRFYDGTDR</sequence>
<proteinExistence type="inferred from homology"/>
<dbReference type="OrthoDB" id="9804819at2"/>
<dbReference type="EMBL" id="VIVQ01000001">
    <property type="protein sequence ID" value="TWE12761.1"/>
    <property type="molecule type" value="Genomic_DNA"/>
</dbReference>
<evidence type="ECO:0000256" key="3">
    <source>
        <dbReference type="ARBA" id="ARBA00022448"/>
    </source>
</evidence>
<evidence type="ECO:0000313" key="8">
    <source>
        <dbReference type="EMBL" id="TWE12761.1"/>
    </source>
</evidence>
<dbReference type="Proteomes" id="UP000318297">
    <property type="component" value="Unassembled WGS sequence"/>
</dbReference>
<dbReference type="SUPFAM" id="SSF52540">
    <property type="entry name" value="P-loop containing nucleoside triphosphate hydrolases"/>
    <property type="match status" value="1"/>
</dbReference>
<keyword evidence="3" id="KW-0813">Transport</keyword>
<dbReference type="InterPro" id="IPR017871">
    <property type="entry name" value="ABC_transporter-like_CS"/>
</dbReference>
<accession>A0A561EAX6</accession>
<evidence type="ECO:0000256" key="4">
    <source>
        <dbReference type="ARBA" id="ARBA00022741"/>
    </source>
</evidence>
<evidence type="ECO:0000256" key="1">
    <source>
        <dbReference type="ARBA" id="ARBA00004202"/>
    </source>
</evidence>
<dbReference type="InterPro" id="IPR050763">
    <property type="entry name" value="ABC_transporter_ATP-binding"/>
</dbReference>
<keyword evidence="4" id="KW-0547">Nucleotide-binding</keyword>
<evidence type="ECO:0000313" key="9">
    <source>
        <dbReference type="Proteomes" id="UP000318297"/>
    </source>
</evidence>
<evidence type="ECO:0000259" key="7">
    <source>
        <dbReference type="PROSITE" id="PS50893"/>
    </source>
</evidence>
<dbReference type="GO" id="GO:0005524">
    <property type="term" value="F:ATP binding"/>
    <property type="evidence" value="ECO:0007669"/>
    <property type="project" value="UniProtKB-KW"/>
</dbReference>
<dbReference type="GO" id="GO:0016887">
    <property type="term" value="F:ATP hydrolysis activity"/>
    <property type="evidence" value="ECO:0007669"/>
    <property type="project" value="InterPro"/>
</dbReference>
<feature type="domain" description="ABC transporter" evidence="7">
    <location>
        <begin position="21"/>
        <end position="247"/>
    </location>
</feature>
<comment type="subcellular location">
    <subcellularLocation>
        <location evidence="1">Cell membrane</location>
        <topology evidence="1">Peripheral membrane protein</topology>
    </subcellularLocation>
</comment>
<dbReference type="InterPro" id="IPR003439">
    <property type="entry name" value="ABC_transporter-like_ATP-bd"/>
</dbReference>
<keyword evidence="6" id="KW-0046">Antibiotic resistance</keyword>
<dbReference type="AlphaFoldDB" id="A0A561EAX6"/>
<dbReference type="PROSITE" id="PS50893">
    <property type="entry name" value="ABC_TRANSPORTER_2"/>
    <property type="match status" value="1"/>
</dbReference>
<evidence type="ECO:0000256" key="5">
    <source>
        <dbReference type="ARBA" id="ARBA00022840"/>
    </source>
</evidence>
<dbReference type="GO" id="GO:0046677">
    <property type="term" value="P:response to antibiotic"/>
    <property type="evidence" value="ECO:0007669"/>
    <property type="project" value="UniProtKB-KW"/>
</dbReference>
<protein>
    <submittedName>
        <fullName evidence="8">ABC-2 type transport system ATP-binding protein</fullName>
    </submittedName>
</protein>
<reference evidence="8 9" key="1">
    <citation type="submission" date="2019-06" db="EMBL/GenBank/DDBJ databases">
        <title>Sequencing the genomes of 1000 actinobacteria strains.</title>
        <authorList>
            <person name="Klenk H.-P."/>
        </authorList>
    </citation>
    <scope>NUCLEOTIDE SEQUENCE [LARGE SCALE GENOMIC DNA]</scope>
    <source>
        <strain evidence="8 9">DSM 19560</strain>
    </source>
</reference>
<evidence type="ECO:0000256" key="6">
    <source>
        <dbReference type="ARBA" id="ARBA00023251"/>
    </source>
</evidence>
<organism evidence="8 9">
    <name type="scientific">Rudaeicoccus suwonensis</name>
    <dbReference type="NCBI Taxonomy" id="657409"/>
    <lineage>
        <taxon>Bacteria</taxon>
        <taxon>Bacillati</taxon>
        <taxon>Actinomycetota</taxon>
        <taxon>Actinomycetes</taxon>
        <taxon>Micrococcales</taxon>
        <taxon>Dermacoccaceae</taxon>
        <taxon>Rudaeicoccus</taxon>
    </lineage>
</organism>
<keyword evidence="5 8" id="KW-0067">ATP-binding</keyword>
<dbReference type="PANTHER" id="PTHR42711">
    <property type="entry name" value="ABC TRANSPORTER ATP-BINDING PROTEIN"/>
    <property type="match status" value="1"/>
</dbReference>
<gene>
    <name evidence="8" type="ORF">BKA23_1579</name>
</gene>